<organism evidence="1 2">
    <name type="scientific">Dovyalis caffra</name>
    <dbReference type="NCBI Taxonomy" id="77055"/>
    <lineage>
        <taxon>Eukaryota</taxon>
        <taxon>Viridiplantae</taxon>
        <taxon>Streptophyta</taxon>
        <taxon>Embryophyta</taxon>
        <taxon>Tracheophyta</taxon>
        <taxon>Spermatophyta</taxon>
        <taxon>Magnoliopsida</taxon>
        <taxon>eudicotyledons</taxon>
        <taxon>Gunneridae</taxon>
        <taxon>Pentapetalae</taxon>
        <taxon>rosids</taxon>
        <taxon>fabids</taxon>
        <taxon>Malpighiales</taxon>
        <taxon>Salicaceae</taxon>
        <taxon>Flacourtieae</taxon>
        <taxon>Dovyalis</taxon>
    </lineage>
</organism>
<dbReference type="AlphaFoldDB" id="A0AAV1QQI6"/>
<protein>
    <submittedName>
        <fullName evidence="1">Uncharacterized protein</fullName>
    </submittedName>
</protein>
<evidence type="ECO:0000313" key="1">
    <source>
        <dbReference type="EMBL" id="CAK7322979.1"/>
    </source>
</evidence>
<reference evidence="1 2" key="1">
    <citation type="submission" date="2024-01" db="EMBL/GenBank/DDBJ databases">
        <authorList>
            <person name="Waweru B."/>
        </authorList>
    </citation>
    <scope>NUCLEOTIDE SEQUENCE [LARGE SCALE GENOMIC DNA]</scope>
</reference>
<comment type="caution">
    <text evidence="1">The sequence shown here is derived from an EMBL/GenBank/DDBJ whole genome shotgun (WGS) entry which is preliminary data.</text>
</comment>
<accession>A0AAV1QQI6</accession>
<sequence>MLMGSGLDLGSSSPVLVVEDGEEKSGLVGRVLRLQEVEMEVGKSVLVFVFGFGFKKNLGGRGDLGSGGNLEIRNEE</sequence>
<keyword evidence="2" id="KW-1185">Reference proteome</keyword>
<name>A0AAV1QQI6_9ROSI</name>
<proteinExistence type="predicted"/>
<evidence type="ECO:0000313" key="2">
    <source>
        <dbReference type="Proteomes" id="UP001314170"/>
    </source>
</evidence>
<gene>
    <name evidence="1" type="ORF">DCAF_LOCUS593</name>
</gene>
<dbReference type="EMBL" id="CAWUPB010000058">
    <property type="protein sequence ID" value="CAK7322979.1"/>
    <property type="molecule type" value="Genomic_DNA"/>
</dbReference>
<dbReference type="Proteomes" id="UP001314170">
    <property type="component" value="Unassembled WGS sequence"/>
</dbReference>